<feature type="region of interest" description="Disordered" evidence="1">
    <location>
        <begin position="537"/>
        <end position="558"/>
    </location>
</feature>
<feature type="region of interest" description="Disordered" evidence="1">
    <location>
        <begin position="1401"/>
        <end position="1461"/>
    </location>
</feature>
<evidence type="ECO:0000313" key="2">
    <source>
        <dbReference type="EMBL" id="RKO91218.1"/>
    </source>
</evidence>
<protein>
    <recommendedName>
        <fullName evidence="4">Pentacotripeptide-repeat region of PRORP domain-containing protein</fullName>
    </recommendedName>
</protein>
<dbReference type="OrthoDB" id="185373at2759"/>
<keyword evidence="3" id="KW-1185">Reference proteome</keyword>
<gene>
    <name evidence="2" type="ORF">BDK51DRAFT_47547</name>
</gene>
<dbReference type="InterPro" id="IPR002885">
    <property type="entry name" value="PPR_rpt"/>
</dbReference>
<dbReference type="Pfam" id="PF13812">
    <property type="entry name" value="PPR_3"/>
    <property type="match status" value="1"/>
</dbReference>
<name>A0A4P9WIF3_9FUNG</name>
<evidence type="ECO:0000313" key="3">
    <source>
        <dbReference type="Proteomes" id="UP000269721"/>
    </source>
</evidence>
<dbReference type="EMBL" id="KZ995175">
    <property type="protein sequence ID" value="RKO91218.1"/>
    <property type="molecule type" value="Genomic_DNA"/>
</dbReference>
<accession>A0A4P9WIF3</accession>
<dbReference type="Proteomes" id="UP000269721">
    <property type="component" value="Unassembled WGS sequence"/>
</dbReference>
<dbReference type="Gene3D" id="1.25.40.10">
    <property type="entry name" value="Tetratricopeptide repeat domain"/>
    <property type="match status" value="1"/>
</dbReference>
<proteinExistence type="predicted"/>
<reference evidence="3" key="1">
    <citation type="journal article" date="2018" name="Nat. Microbiol.">
        <title>Leveraging single-cell genomics to expand the fungal tree of life.</title>
        <authorList>
            <person name="Ahrendt S.R."/>
            <person name="Quandt C.A."/>
            <person name="Ciobanu D."/>
            <person name="Clum A."/>
            <person name="Salamov A."/>
            <person name="Andreopoulos B."/>
            <person name="Cheng J.F."/>
            <person name="Woyke T."/>
            <person name="Pelin A."/>
            <person name="Henrissat B."/>
            <person name="Reynolds N.K."/>
            <person name="Benny G.L."/>
            <person name="Smith M.E."/>
            <person name="James T.Y."/>
            <person name="Grigoriev I.V."/>
        </authorList>
    </citation>
    <scope>NUCLEOTIDE SEQUENCE [LARGE SCALE GENOMIC DNA]</scope>
</reference>
<evidence type="ECO:0008006" key="4">
    <source>
        <dbReference type="Google" id="ProtNLM"/>
    </source>
</evidence>
<dbReference type="InterPro" id="IPR011990">
    <property type="entry name" value="TPR-like_helical_dom_sf"/>
</dbReference>
<feature type="region of interest" description="Disordered" evidence="1">
    <location>
        <begin position="11"/>
        <end position="84"/>
    </location>
</feature>
<sequence length="1461" mass="159202">MGLLRLLSRCSRPPSLSSLRPPSFASTRNYDAPVPPPFDGQRMPTTSSSAAPDPLARPQTAPLRPEAGNHRPRPPFLSRKSRPRVETALLEMREALASRRRRPDNARALQAWRTIVDLNGIDLLTDKELIRVLLVQRKELQLHRWSMPAIAREKNAANVRDTYHLIRSSGRPANPQMLRHVALAYAKAGSVTGVREVAKEAMSDLPGLGLEHSDVLELMAKANSDTPDTQPVFDELDKMLESPVDENRFTLIYGTFTDALFVAATRSDSNAFMEGMRLFEKHRFSQSARIFEARILFLAVVSEDVPAARKLLDEARESNFDIEVAAYNHVLNGMITTGRHDDIPKLLKEMRRLAIEANGSTYQLLLAMYDPDSKHGRANPVEAVKTFNAMRPYGIVPRPSHYVALARAVKHVVAASGSEGLDALLLDNAIALNMELLNGLRDGFASLEEFDLALKVSDIYLKLSRYDRKKLPIIESWALRHLDILVLAGRGSEWRTSLNQFRLHGTTINTEMCDAILAQYKGYRTIQAASAARTLPDSAEATSTAHKPLDETPSAEASTTACEPFDRMRSDEAATTARGLFDRMRSVGARFSVRTLENMLLTAWDPEKDAALNRNALRYLEAYLEILTDPMATGIQDVGPMAKALQVIRGGTTAKELHKPSPTPALDAVNALLADGRAGEWEATFAELLQKGVAPTPETYLALLAYHAAHPCSPETAATARAILAHQIAASAAKSHLIPGTVAFAYVLATLWKNQPGEELSDDAIDVLALFATTHAGKDISKLRPMAGLSATQPLHQALLIVSGDGLSPNRALEMLRSGTKDVNRKPLKLDNASGGSASSAAIPIHEPSSRALEAVQVLIAEGRAAEWEGTLADLEQKAEFPTRGTYRALLAHYAAQPCSPETASAARAILAHQINASTANSSLIPDPTAFANVLATLWKDEPGEALSDEALDVLTLFARTHGNPPELMAKNRPRDANPLFEALSIVAGESRSPKEGLEIMRTGAKDVKRRWTADELKIFALLAEKSVSLETSTALNAVEVLIAADRVKDWDVTLTSRALKGNGMTAGAYRALLAYCAAKPCSPEIAATARAILAHQIDASGKKVGLKPDATAFAYVLATLWKAEPEEALSDEALDVLTLFAKTYESLSEFHFRNRHPATELLIEAFRVVAGPSRLSEIGLMRMRSGTKDVKRKWVPSDPEYSPLVAETTAPARPRPFPRPLTLEPTPALDAVSELVAAGGVDNWEATIADLERQGHSMTPEAYLTLLAAFSARPCSSQTAIAARGILAHQLAASTTNPDLIPGARAFSHVLATMWKNKRSEELSDDALDLLALFARTHPKRNRLYFPEGVRGLQQALRIVSGESRDTQEGMRVMMEMRTKEGIKRKWAKEDLNFFEQIRKQQKKNRRSDATLAASAAGDGVPGRASYGGSNPTNPRTDAESGLGDGDPHSTDPPKPSSVA</sequence>
<dbReference type="PANTHER" id="PTHR47938:SF35">
    <property type="entry name" value="PENTATRICOPEPTIDE REPEAT-CONTAINING PROTEIN 4, MITOCHONDRIAL-RELATED"/>
    <property type="match status" value="1"/>
</dbReference>
<dbReference type="GO" id="GO:0003729">
    <property type="term" value="F:mRNA binding"/>
    <property type="evidence" value="ECO:0007669"/>
    <property type="project" value="TreeGrafter"/>
</dbReference>
<evidence type="ECO:0000256" key="1">
    <source>
        <dbReference type="SAM" id="MobiDB-lite"/>
    </source>
</evidence>
<organism evidence="2 3">
    <name type="scientific">Blyttiomyces helicus</name>
    <dbReference type="NCBI Taxonomy" id="388810"/>
    <lineage>
        <taxon>Eukaryota</taxon>
        <taxon>Fungi</taxon>
        <taxon>Fungi incertae sedis</taxon>
        <taxon>Chytridiomycota</taxon>
        <taxon>Chytridiomycota incertae sedis</taxon>
        <taxon>Chytridiomycetes</taxon>
        <taxon>Chytridiomycetes incertae sedis</taxon>
        <taxon>Blyttiomyces</taxon>
    </lineage>
</organism>
<dbReference type="PANTHER" id="PTHR47938">
    <property type="entry name" value="RESPIRATORY COMPLEX I CHAPERONE (CIA84), PUTATIVE (AFU_ORTHOLOGUE AFUA_2G06020)-RELATED"/>
    <property type="match status" value="1"/>
</dbReference>
<feature type="compositionally biased region" description="Low complexity" evidence="1">
    <location>
        <begin position="11"/>
        <end position="23"/>
    </location>
</feature>